<evidence type="ECO:0000256" key="4">
    <source>
        <dbReference type="ARBA" id="ARBA00023136"/>
    </source>
</evidence>
<dbReference type="Proteomes" id="UP001642484">
    <property type="component" value="Unassembled WGS sequence"/>
</dbReference>
<sequence length="179" mass="19822">MERFGKLVKLALPLLRWYVNFYILILAILLWYKTQVFTFTVDSIAEEVAVLVFLALLLHSRLALLGRGYGTHRVSLLIFVAWLGPVAAFMFGYHLSYQVYVLHLEEILAMGGLCLLLLEALLLSLLGIVLAESLPERLVLWLGGGATVATCVVLSALHFSLASPTAFEGQDQPTTMTAR</sequence>
<keyword evidence="2 5" id="KW-0812">Transmembrane</keyword>
<comment type="caution">
    <text evidence="6">The sequence shown here is derived from an EMBL/GenBank/DDBJ whole genome shotgun (WGS) entry which is preliminary data.</text>
</comment>
<feature type="transmembrane region" description="Helical" evidence="5">
    <location>
        <begin position="138"/>
        <end position="159"/>
    </location>
</feature>
<keyword evidence="7" id="KW-1185">Reference proteome</keyword>
<evidence type="ECO:0000256" key="1">
    <source>
        <dbReference type="ARBA" id="ARBA00004141"/>
    </source>
</evidence>
<comment type="subcellular location">
    <subcellularLocation>
        <location evidence="1">Membrane</location>
        <topology evidence="1">Multi-pass membrane protein</topology>
    </subcellularLocation>
</comment>
<organism evidence="6 7">
    <name type="scientific">Durusdinium trenchii</name>
    <dbReference type="NCBI Taxonomy" id="1381693"/>
    <lineage>
        <taxon>Eukaryota</taxon>
        <taxon>Sar</taxon>
        <taxon>Alveolata</taxon>
        <taxon>Dinophyceae</taxon>
        <taxon>Suessiales</taxon>
        <taxon>Symbiodiniaceae</taxon>
        <taxon>Durusdinium</taxon>
    </lineage>
</organism>
<dbReference type="Pfam" id="PF09799">
    <property type="entry name" value="Transmemb_17"/>
    <property type="match status" value="1"/>
</dbReference>
<evidence type="ECO:0000256" key="5">
    <source>
        <dbReference type="SAM" id="Phobius"/>
    </source>
</evidence>
<proteinExistence type="predicted"/>
<feature type="transmembrane region" description="Helical" evidence="5">
    <location>
        <begin position="107"/>
        <end position="131"/>
    </location>
</feature>
<name>A0ABP0M0P3_9DINO</name>
<feature type="transmembrane region" description="Helical" evidence="5">
    <location>
        <begin position="76"/>
        <end position="95"/>
    </location>
</feature>
<reference evidence="6 7" key="1">
    <citation type="submission" date="2024-02" db="EMBL/GenBank/DDBJ databases">
        <authorList>
            <person name="Chen Y."/>
            <person name="Shah S."/>
            <person name="Dougan E. K."/>
            <person name="Thang M."/>
            <person name="Chan C."/>
        </authorList>
    </citation>
    <scope>NUCLEOTIDE SEQUENCE [LARGE SCALE GENOMIC DNA]</scope>
</reference>
<evidence type="ECO:0000256" key="3">
    <source>
        <dbReference type="ARBA" id="ARBA00022989"/>
    </source>
</evidence>
<dbReference type="InterPro" id="IPR019184">
    <property type="entry name" value="Uncharacterised_TM-17"/>
</dbReference>
<protein>
    <submittedName>
        <fullName evidence="6">Uncharacterized protein</fullName>
    </submittedName>
</protein>
<feature type="transmembrane region" description="Helical" evidence="5">
    <location>
        <begin position="44"/>
        <end position="64"/>
    </location>
</feature>
<feature type="transmembrane region" description="Helical" evidence="5">
    <location>
        <begin position="12"/>
        <end position="32"/>
    </location>
</feature>
<evidence type="ECO:0000256" key="2">
    <source>
        <dbReference type="ARBA" id="ARBA00022692"/>
    </source>
</evidence>
<keyword evidence="3 5" id="KW-1133">Transmembrane helix</keyword>
<keyword evidence="4 5" id="KW-0472">Membrane</keyword>
<accession>A0ABP0M0P3</accession>
<evidence type="ECO:0000313" key="7">
    <source>
        <dbReference type="Proteomes" id="UP001642484"/>
    </source>
</evidence>
<dbReference type="EMBL" id="CAXAMN010014792">
    <property type="protein sequence ID" value="CAK9044342.1"/>
    <property type="molecule type" value="Genomic_DNA"/>
</dbReference>
<gene>
    <name evidence="6" type="ORF">CCMP2556_LOCUS23351</name>
</gene>
<evidence type="ECO:0000313" key="6">
    <source>
        <dbReference type="EMBL" id="CAK9044342.1"/>
    </source>
</evidence>